<dbReference type="GeneID" id="110232200"/>
<dbReference type="PRINTS" id="PR00237">
    <property type="entry name" value="GPCRRHODOPSN"/>
</dbReference>
<proteinExistence type="inferred from homology"/>
<dbReference type="PANTHER" id="PTHR24249">
    <property type="entry name" value="HISTAMINE RECEPTOR-RELATED G-PROTEIN COUPLED RECEPTOR"/>
    <property type="match status" value="1"/>
</dbReference>
<dbReference type="OMA" id="VYIIDHY"/>
<name>A0A913WRF5_EXADI</name>
<dbReference type="SUPFAM" id="SSF81321">
    <property type="entry name" value="Family A G protein-coupled receptor-like"/>
    <property type="match status" value="1"/>
</dbReference>
<organism evidence="12 13">
    <name type="scientific">Exaiptasia diaphana</name>
    <name type="common">Tropical sea anemone</name>
    <name type="synonym">Aiptasia pulchella</name>
    <dbReference type="NCBI Taxonomy" id="2652724"/>
    <lineage>
        <taxon>Eukaryota</taxon>
        <taxon>Metazoa</taxon>
        <taxon>Cnidaria</taxon>
        <taxon>Anthozoa</taxon>
        <taxon>Hexacorallia</taxon>
        <taxon>Actiniaria</taxon>
        <taxon>Aiptasiidae</taxon>
        <taxon>Exaiptasia</taxon>
    </lineage>
</organism>
<evidence type="ECO:0000256" key="9">
    <source>
        <dbReference type="RuleBase" id="RU000688"/>
    </source>
</evidence>
<evidence type="ECO:0000313" key="13">
    <source>
        <dbReference type="Proteomes" id="UP000887567"/>
    </source>
</evidence>
<evidence type="ECO:0000256" key="7">
    <source>
        <dbReference type="ARBA" id="ARBA00023170"/>
    </source>
</evidence>
<dbReference type="Gene3D" id="1.20.1070.10">
    <property type="entry name" value="Rhodopsin 7-helix transmembrane proteins"/>
    <property type="match status" value="1"/>
</dbReference>
<dbReference type="InterPro" id="IPR017452">
    <property type="entry name" value="GPCR_Rhodpsn_7TM"/>
</dbReference>
<dbReference type="EnsemblMetazoa" id="XM_021037334.2">
    <property type="protein sequence ID" value="XP_020892993.1"/>
    <property type="gene ID" value="LOC110232200"/>
</dbReference>
<dbReference type="Proteomes" id="UP000887567">
    <property type="component" value="Unplaced"/>
</dbReference>
<evidence type="ECO:0000256" key="5">
    <source>
        <dbReference type="ARBA" id="ARBA00023040"/>
    </source>
</evidence>
<dbReference type="AlphaFoldDB" id="A0A913WRF5"/>
<dbReference type="PROSITE" id="PS50262">
    <property type="entry name" value="G_PROTEIN_RECEP_F1_2"/>
    <property type="match status" value="1"/>
</dbReference>
<keyword evidence="7 9" id="KW-0675">Receptor</keyword>
<dbReference type="EnsemblMetazoa" id="XM_021037333.2">
    <property type="protein sequence ID" value="XP_020892992.1"/>
    <property type="gene ID" value="LOC110232200"/>
</dbReference>
<keyword evidence="8 9" id="KW-0807">Transducer</keyword>
<dbReference type="GO" id="GO:0004930">
    <property type="term" value="F:G protein-coupled receptor activity"/>
    <property type="evidence" value="ECO:0007669"/>
    <property type="project" value="UniProtKB-KW"/>
</dbReference>
<evidence type="ECO:0000256" key="6">
    <source>
        <dbReference type="ARBA" id="ARBA00023136"/>
    </source>
</evidence>
<reference evidence="12" key="1">
    <citation type="submission" date="2022-11" db="UniProtKB">
        <authorList>
            <consortium name="EnsemblMetazoa"/>
        </authorList>
    </citation>
    <scope>IDENTIFICATION</scope>
</reference>
<dbReference type="RefSeq" id="XP_020892993.1">
    <property type="nucleotide sequence ID" value="XM_021037334.2"/>
</dbReference>
<feature type="transmembrane region" description="Helical" evidence="10">
    <location>
        <begin position="220"/>
        <end position="240"/>
    </location>
</feature>
<dbReference type="InterPro" id="IPR050569">
    <property type="entry name" value="TAAR"/>
</dbReference>
<evidence type="ECO:0000256" key="4">
    <source>
        <dbReference type="ARBA" id="ARBA00022989"/>
    </source>
</evidence>
<dbReference type="GO" id="GO:0005886">
    <property type="term" value="C:plasma membrane"/>
    <property type="evidence" value="ECO:0007669"/>
    <property type="project" value="UniProtKB-SubCell"/>
</dbReference>
<feature type="domain" description="G-protein coupled receptors family 1 profile" evidence="11">
    <location>
        <begin position="39"/>
        <end position="274"/>
    </location>
</feature>
<keyword evidence="5 9" id="KW-0297">G-protein coupled receptor</keyword>
<keyword evidence="13" id="KW-1185">Reference proteome</keyword>
<keyword evidence="3 9" id="KW-0812">Transmembrane</keyword>
<evidence type="ECO:0000256" key="3">
    <source>
        <dbReference type="ARBA" id="ARBA00022692"/>
    </source>
</evidence>
<evidence type="ECO:0000256" key="2">
    <source>
        <dbReference type="ARBA" id="ARBA00022475"/>
    </source>
</evidence>
<accession>A0A913WRF5</accession>
<dbReference type="PROSITE" id="PS00237">
    <property type="entry name" value="G_PROTEIN_RECEP_F1_1"/>
    <property type="match status" value="1"/>
</dbReference>
<dbReference type="RefSeq" id="XP_020892992.1">
    <property type="nucleotide sequence ID" value="XM_021037333.2"/>
</dbReference>
<dbReference type="Pfam" id="PF00001">
    <property type="entry name" value="7tm_1"/>
    <property type="match status" value="1"/>
</dbReference>
<protein>
    <recommendedName>
        <fullName evidence="11">G-protein coupled receptors family 1 profile domain-containing protein</fullName>
    </recommendedName>
</protein>
<feature type="transmembrane region" description="Helical" evidence="10">
    <location>
        <begin position="87"/>
        <end position="110"/>
    </location>
</feature>
<dbReference type="EnsemblMetazoa" id="XM_021037336.2">
    <property type="protein sequence ID" value="XP_020892995.1"/>
    <property type="gene ID" value="LOC110232200"/>
</dbReference>
<dbReference type="RefSeq" id="XP_020892991.1">
    <property type="nucleotide sequence ID" value="XM_021037332.2"/>
</dbReference>
<feature type="transmembrane region" description="Helical" evidence="10">
    <location>
        <begin position="131"/>
        <end position="152"/>
    </location>
</feature>
<sequence length="326" mass="36567">MANKTNLSTSAHNLKEDNGLSFIALSTSWAVLGLISATLNLLVCFAVYRIKKLRTITNYFIVSLSAADLLVGIVFTPTYIIDHYAKTIIAGYLIAFILFASIFNLAAVTFERFIALTRPFQYRSLMNTRHVGIIISIAWISPLIICLLPLAWNTDNTATIHAVYKVILVVLILLPILVMICIYAKLLGVVRSFILRNKSRASAGNKTGNRVGREEKAAQVFASVFGTFLICWGPIIYINICEVADAGRTFVPEELIYVSFYTLQFNSIVDPIIYAFFKRDFIKARSQRHYCCCGVEKQEDISSEVILQRVSSHRNSLVSRNTKPCK</sequence>
<feature type="transmembrane region" description="Helical" evidence="10">
    <location>
        <begin position="164"/>
        <end position="190"/>
    </location>
</feature>
<feature type="transmembrane region" description="Helical" evidence="10">
    <location>
        <begin position="60"/>
        <end position="81"/>
    </location>
</feature>
<keyword evidence="6 10" id="KW-0472">Membrane</keyword>
<evidence type="ECO:0000256" key="1">
    <source>
        <dbReference type="ARBA" id="ARBA00004651"/>
    </source>
</evidence>
<comment type="subcellular location">
    <subcellularLocation>
        <location evidence="1">Cell membrane</location>
        <topology evidence="1">Multi-pass membrane protein</topology>
    </subcellularLocation>
</comment>
<evidence type="ECO:0000259" key="11">
    <source>
        <dbReference type="PROSITE" id="PS50262"/>
    </source>
</evidence>
<evidence type="ECO:0000256" key="10">
    <source>
        <dbReference type="SAM" id="Phobius"/>
    </source>
</evidence>
<feature type="transmembrane region" description="Helical" evidence="10">
    <location>
        <begin position="20"/>
        <end position="48"/>
    </location>
</feature>
<dbReference type="PANTHER" id="PTHR24249:SF372">
    <property type="entry name" value="G-PROTEIN COUPLED RECEPTORS FAMILY 1 PROFILE DOMAIN-CONTAINING PROTEIN"/>
    <property type="match status" value="1"/>
</dbReference>
<dbReference type="RefSeq" id="XP_020892995.1">
    <property type="nucleotide sequence ID" value="XM_021037336.2"/>
</dbReference>
<dbReference type="EnsemblMetazoa" id="XM_021037332.2">
    <property type="protein sequence ID" value="XP_020892991.1"/>
    <property type="gene ID" value="LOC110232200"/>
</dbReference>
<evidence type="ECO:0000313" key="12">
    <source>
        <dbReference type="EnsemblMetazoa" id="XP_020892993.1"/>
    </source>
</evidence>
<dbReference type="KEGG" id="epa:110232200"/>
<keyword evidence="2" id="KW-1003">Cell membrane</keyword>
<feature type="transmembrane region" description="Helical" evidence="10">
    <location>
        <begin position="255"/>
        <end position="277"/>
    </location>
</feature>
<comment type="similarity">
    <text evidence="9">Belongs to the G-protein coupled receptor 1 family.</text>
</comment>
<dbReference type="InterPro" id="IPR000276">
    <property type="entry name" value="GPCR_Rhodpsn"/>
</dbReference>
<dbReference type="OrthoDB" id="9445642at2759"/>
<evidence type="ECO:0000256" key="8">
    <source>
        <dbReference type="ARBA" id="ARBA00023224"/>
    </source>
</evidence>
<keyword evidence="4 10" id="KW-1133">Transmembrane helix</keyword>